<dbReference type="SUPFAM" id="SSF82866">
    <property type="entry name" value="Multidrug efflux transporter AcrB transmembrane domain"/>
    <property type="match status" value="2"/>
</dbReference>
<dbReference type="InterPro" id="IPR004869">
    <property type="entry name" value="MMPL_dom"/>
</dbReference>
<name>A0ABY3VJ05_MYCUL</name>
<gene>
    <name evidence="10" type="ORF">MJO63_15840</name>
</gene>
<feature type="transmembrane region" description="Helical" evidence="8">
    <location>
        <begin position="762"/>
        <end position="779"/>
    </location>
</feature>
<evidence type="ECO:0000256" key="2">
    <source>
        <dbReference type="ARBA" id="ARBA00010157"/>
    </source>
</evidence>
<feature type="compositionally biased region" description="Low complexity" evidence="7">
    <location>
        <begin position="1"/>
        <end position="20"/>
    </location>
</feature>
<dbReference type="PANTHER" id="PTHR33406:SF6">
    <property type="entry name" value="MEMBRANE PROTEIN YDGH-RELATED"/>
    <property type="match status" value="1"/>
</dbReference>
<keyword evidence="11" id="KW-1185">Reference proteome</keyword>
<evidence type="ECO:0000259" key="9">
    <source>
        <dbReference type="Pfam" id="PF03176"/>
    </source>
</evidence>
<keyword evidence="4 8" id="KW-0812">Transmembrane</keyword>
<feature type="transmembrane region" description="Helical" evidence="8">
    <location>
        <begin position="258"/>
        <end position="285"/>
    </location>
</feature>
<evidence type="ECO:0000256" key="4">
    <source>
        <dbReference type="ARBA" id="ARBA00022692"/>
    </source>
</evidence>
<organism evidence="10 11">
    <name type="scientific">Mycobacterium ulcerans</name>
    <dbReference type="NCBI Taxonomy" id="1809"/>
    <lineage>
        <taxon>Bacteria</taxon>
        <taxon>Bacillati</taxon>
        <taxon>Actinomycetota</taxon>
        <taxon>Actinomycetes</taxon>
        <taxon>Mycobacteriales</taxon>
        <taxon>Mycobacteriaceae</taxon>
        <taxon>Mycobacterium</taxon>
        <taxon>Mycobacterium ulcerans group</taxon>
    </lineage>
</organism>
<dbReference type="InterPro" id="IPR050545">
    <property type="entry name" value="Mycobact_MmpL"/>
</dbReference>
<feature type="region of interest" description="Disordered" evidence="7">
    <location>
        <begin position="1"/>
        <end position="24"/>
    </location>
</feature>
<reference evidence="10" key="1">
    <citation type="submission" date="2022-08" db="EMBL/GenBank/DDBJ databases">
        <title>Whole genome sequencing of non-tuberculosis mycobacteria type-strains.</title>
        <authorList>
            <person name="Igarashi Y."/>
            <person name="Osugi A."/>
            <person name="Mitarai S."/>
        </authorList>
    </citation>
    <scope>NUCLEOTIDE SEQUENCE</scope>
    <source>
        <strain evidence="10">ATCC 19423</strain>
    </source>
</reference>
<protein>
    <submittedName>
        <fullName evidence="10">MMPL family transporter</fullName>
    </submittedName>
</protein>
<comment type="similarity">
    <text evidence="2">Belongs to the resistance-nodulation-cell division (RND) (TC 2.A.6) family. MmpL subfamily.</text>
</comment>
<evidence type="ECO:0000256" key="6">
    <source>
        <dbReference type="ARBA" id="ARBA00023136"/>
    </source>
</evidence>
<feature type="transmembrane region" description="Helical" evidence="8">
    <location>
        <begin position="30"/>
        <end position="53"/>
    </location>
</feature>
<sequence>MRASSSIDSSSSPAWTSSVSTDGTHRSSRLVNFLIVAAWIAVAVIANLAVVLAPGKSSDAGSALLSPDSTASAASSRIGQAFPGTGTNAVAYLVVDGPDTLGPADQSYYDAAVNALRADSRHIGSVLDWWSDPLTVPLGTGSDGHSAMAMVWLVGQAGSTQARESLQAAQSVVHNLPASARLRARVVGPTTSSSVPAHMTVWQGAVIVLATAVIAVLLLLWARRSLVAAAVVLLTAGLSLAVAWPLAAALRAIPGQNISVFTVFSATLAAVLTIAAIAASTMLVARPGHAPGATAAQPLGRSASRDNLAALAMPAAGVAILTAPLLLARTPALHGVGVAALGVVVALAASLTLLPALIGLTGPSRLSSSRPVGARRTLPVSLPRTAVVAALVLAVCAVPVIGMQWGIGDGPVNPAAGGTKRALPWQPLPDVVMLEAKHDLSDPAGLIAIDQVSHRLMEIPGVRRVESAAWPAGVPWTDASLTAAAGKLSDELDRGAGSFMPQVRAIKTLGSIVDQMSGAVDELDRSVTAGLAGAAQIQQNVDLLISGTKNIKGVTVELSGYLDPVRGWMGDVPNCPGDMLCVAAGKVIDPVDRVVDDVKLLTDGADRIAAVSRKTVGAFSSAPHVVAQMRSALAQLQSFVPNLETTIENTLPQLVQVSAFLKNLRLDFANTGQGDFYLSGKALADPSYQQVRQSMFSADGTATRLLVFSEGNPGLDASARAQQLEAAAGKAMKYGSLEDAEITVNGAAQVATDVRGSLTHDAVLLAAMMLAAVVLVSMWRGALTAVVMAVGLLAAYLAALGISTALWQYLAGREIPAAVPLVSFAILAACGLPYLLDRTATPISTEAPITSDAQPADTAALRNAGAPLAALTAVFGLGLVLVSAGSLGALSQIGTVVLFGVAALTVLARVCIPAAMQDRADRTTVATEPVAQPD</sequence>
<feature type="transmembrane region" description="Helical" evidence="8">
    <location>
        <begin position="306"/>
        <end position="327"/>
    </location>
</feature>
<feature type="transmembrane region" description="Helical" evidence="8">
    <location>
        <begin position="226"/>
        <end position="246"/>
    </location>
</feature>
<evidence type="ECO:0000256" key="5">
    <source>
        <dbReference type="ARBA" id="ARBA00022989"/>
    </source>
</evidence>
<feature type="transmembrane region" description="Helical" evidence="8">
    <location>
        <begin position="868"/>
        <end position="887"/>
    </location>
</feature>
<keyword evidence="6 8" id="KW-0472">Membrane</keyword>
<dbReference type="EMBL" id="CP092429">
    <property type="protein sequence ID" value="ULP54095.1"/>
    <property type="molecule type" value="Genomic_DNA"/>
</dbReference>
<feature type="transmembrane region" description="Helical" evidence="8">
    <location>
        <begin position="333"/>
        <end position="360"/>
    </location>
</feature>
<evidence type="ECO:0000256" key="1">
    <source>
        <dbReference type="ARBA" id="ARBA00004651"/>
    </source>
</evidence>
<evidence type="ECO:0000313" key="11">
    <source>
        <dbReference type="Proteomes" id="UP001055253"/>
    </source>
</evidence>
<feature type="transmembrane region" description="Helical" evidence="8">
    <location>
        <begin position="201"/>
        <end position="221"/>
    </location>
</feature>
<feature type="domain" description="Membrane transport protein MMPL" evidence="9">
    <location>
        <begin position="605"/>
        <end position="916"/>
    </location>
</feature>
<dbReference type="Pfam" id="PF03176">
    <property type="entry name" value="MMPL"/>
    <property type="match status" value="2"/>
</dbReference>
<feature type="domain" description="Membrane transport protein MMPL" evidence="9">
    <location>
        <begin position="64"/>
        <end position="368"/>
    </location>
</feature>
<dbReference type="PANTHER" id="PTHR33406">
    <property type="entry name" value="MEMBRANE PROTEIN MJ1562-RELATED"/>
    <property type="match status" value="1"/>
</dbReference>
<evidence type="ECO:0000313" key="10">
    <source>
        <dbReference type="EMBL" id="ULP54095.1"/>
    </source>
</evidence>
<feature type="transmembrane region" description="Helical" evidence="8">
    <location>
        <begin position="893"/>
        <end position="912"/>
    </location>
</feature>
<evidence type="ECO:0000256" key="3">
    <source>
        <dbReference type="ARBA" id="ARBA00022475"/>
    </source>
</evidence>
<evidence type="ECO:0000256" key="8">
    <source>
        <dbReference type="SAM" id="Phobius"/>
    </source>
</evidence>
<feature type="transmembrane region" description="Helical" evidence="8">
    <location>
        <begin position="815"/>
        <end position="836"/>
    </location>
</feature>
<feature type="transmembrane region" description="Helical" evidence="8">
    <location>
        <begin position="385"/>
        <end position="407"/>
    </location>
</feature>
<accession>A0ABY3VJ05</accession>
<evidence type="ECO:0000256" key="7">
    <source>
        <dbReference type="SAM" id="MobiDB-lite"/>
    </source>
</evidence>
<keyword evidence="5 8" id="KW-1133">Transmembrane helix</keyword>
<dbReference type="Proteomes" id="UP001055253">
    <property type="component" value="Chromosome"/>
</dbReference>
<proteinExistence type="inferred from homology"/>
<keyword evidence="3" id="KW-1003">Cell membrane</keyword>
<feature type="transmembrane region" description="Helical" evidence="8">
    <location>
        <begin position="786"/>
        <end position="809"/>
    </location>
</feature>
<comment type="subcellular location">
    <subcellularLocation>
        <location evidence="1">Cell membrane</location>
        <topology evidence="1">Multi-pass membrane protein</topology>
    </subcellularLocation>
</comment>